<reference evidence="1 2" key="1">
    <citation type="journal article" date="2015" name="Genome Announc.">
        <title>Expanding the biotechnology potential of lactobacilli through comparative genomics of 213 strains and associated genera.</title>
        <authorList>
            <person name="Sun Z."/>
            <person name="Harris H.M."/>
            <person name="McCann A."/>
            <person name="Guo C."/>
            <person name="Argimon S."/>
            <person name="Zhang W."/>
            <person name="Yang X."/>
            <person name="Jeffery I.B."/>
            <person name="Cooney J.C."/>
            <person name="Kagawa T.F."/>
            <person name="Liu W."/>
            <person name="Song Y."/>
            <person name="Salvetti E."/>
            <person name="Wrobel A."/>
            <person name="Rasinkangas P."/>
            <person name="Parkhill J."/>
            <person name="Rea M.C."/>
            <person name="O'Sullivan O."/>
            <person name="Ritari J."/>
            <person name="Douillard F.P."/>
            <person name="Paul Ross R."/>
            <person name="Yang R."/>
            <person name="Briner A.E."/>
            <person name="Felis G.E."/>
            <person name="de Vos W.M."/>
            <person name="Barrangou R."/>
            <person name="Klaenhammer T.R."/>
            <person name="Caufield P.W."/>
            <person name="Cui Y."/>
            <person name="Zhang H."/>
            <person name="O'Toole P.W."/>
        </authorList>
    </citation>
    <scope>NUCLEOTIDE SEQUENCE [LARGE SCALE GENOMIC DNA]</scope>
    <source>
        <strain evidence="1 2">DSM 20593</strain>
    </source>
</reference>
<dbReference type="EMBL" id="JQBP01000002">
    <property type="protein sequence ID" value="KRN75252.1"/>
    <property type="molecule type" value="Genomic_DNA"/>
</dbReference>
<dbReference type="SUPFAM" id="SSF55961">
    <property type="entry name" value="Bet v1-like"/>
    <property type="match status" value="1"/>
</dbReference>
<dbReference type="PATRIC" id="fig|1616.3.peg.423"/>
<organism evidence="1 2">
    <name type="scientific">Weissella kandleri</name>
    <dbReference type="NCBI Taxonomy" id="1616"/>
    <lineage>
        <taxon>Bacteria</taxon>
        <taxon>Bacillati</taxon>
        <taxon>Bacillota</taxon>
        <taxon>Bacilli</taxon>
        <taxon>Lactobacillales</taxon>
        <taxon>Lactobacillaceae</taxon>
        <taxon>Weissella</taxon>
    </lineage>
</organism>
<keyword evidence="2" id="KW-1185">Reference proteome</keyword>
<dbReference type="STRING" id="1616.IV73_GL000410"/>
<proteinExistence type="predicted"/>
<dbReference type="InterPro" id="IPR023393">
    <property type="entry name" value="START-like_dom_sf"/>
</dbReference>
<dbReference type="AlphaFoldDB" id="A0A0R2JME9"/>
<dbReference type="Gene3D" id="3.30.530.20">
    <property type="match status" value="1"/>
</dbReference>
<dbReference type="Proteomes" id="UP000051655">
    <property type="component" value="Unassembled WGS sequence"/>
</dbReference>
<name>A0A0R2JME9_9LACO</name>
<gene>
    <name evidence="1" type="ORF">IV73_GL000410</name>
</gene>
<sequence length="154" mass="17824">MITLLNSKENIKMNEKIFENESETVASFEKVENTLMDLNNLLKWVPDVTVVDGVGNDEYKYIVRRHDNAFNDYEEITIKNEDSNIIYISQKGNIEYNLIFNIHNDGGKTRIKQALYITNQGKIKLPLKILSPIAKKAFKSNLNNLVKLVEFTRN</sequence>
<evidence type="ECO:0000313" key="1">
    <source>
        <dbReference type="EMBL" id="KRN75252.1"/>
    </source>
</evidence>
<comment type="caution">
    <text evidence="1">The sequence shown here is derived from an EMBL/GenBank/DDBJ whole genome shotgun (WGS) entry which is preliminary data.</text>
</comment>
<evidence type="ECO:0000313" key="2">
    <source>
        <dbReference type="Proteomes" id="UP000051655"/>
    </source>
</evidence>
<accession>A0A0R2JME9</accession>
<protein>
    <submittedName>
        <fullName evidence="1">Uncharacterized protein</fullName>
    </submittedName>
</protein>